<protein>
    <submittedName>
        <fullName evidence="1">Uncharacterized protein</fullName>
    </submittedName>
</protein>
<dbReference type="EMBL" id="BGPR01058436">
    <property type="protein sequence ID" value="GBO34591.1"/>
    <property type="molecule type" value="Genomic_DNA"/>
</dbReference>
<keyword evidence="2" id="KW-1185">Reference proteome</keyword>
<sequence length="276" mass="32352">MINYSKYGCEICADLKVVSLLMGLLLGYTKYCCFLCLWDSRAITLHYIKRDWSQRASFKPGEMNVKHPPLAVPHKIIVPPLHIKFGLVKNLVKAMDTNGPAFKYLNEKFPRLSVAKIKKDVSVGPRIKQLFRDPKFEKLLRSKEKQVWDAFYQVSTNFLGNNKAENYKDLVEDMLALFQDFGCNMYLKIHFLDSHLNFFPDNCGQVSHGERFHQDIANMEKRYQGKWSTTMLADYCWTLIRDAPHVHYKRQAERNRKSEADKGIPNMHYNIWVLTY</sequence>
<dbReference type="PANTHER" id="PTHR46114:SF2">
    <property type="entry name" value="CULLIN N-TERMINAL DOMAIN-CONTAINING PROTEIN"/>
    <property type="match status" value="1"/>
</dbReference>
<dbReference type="AlphaFoldDB" id="A0A4Y2WCD2"/>
<evidence type="ECO:0000313" key="2">
    <source>
        <dbReference type="Proteomes" id="UP000499080"/>
    </source>
</evidence>
<dbReference type="OrthoDB" id="6622005at2759"/>
<gene>
    <name evidence="1" type="ORF">AVEN_50031_1</name>
</gene>
<reference evidence="1 2" key="1">
    <citation type="journal article" date="2019" name="Sci. Rep.">
        <title>Orb-weaving spider Araneus ventricosus genome elucidates the spidroin gene catalogue.</title>
        <authorList>
            <person name="Kono N."/>
            <person name="Nakamura H."/>
            <person name="Ohtoshi R."/>
            <person name="Moran D.A.P."/>
            <person name="Shinohara A."/>
            <person name="Yoshida Y."/>
            <person name="Fujiwara M."/>
            <person name="Mori M."/>
            <person name="Tomita M."/>
            <person name="Arakawa K."/>
        </authorList>
    </citation>
    <scope>NUCLEOTIDE SEQUENCE [LARGE SCALE GENOMIC DNA]</scope>
</reference>
<dbReference type="PANTHER" id="PTHR46114">
    <property type="entry name" value="APPLE DOMAIN-CONTAINING PROTEIN"/>
    <property type="match status" value="1"/>
</dbReference>
<accession>A0A4Y2WCD2</accession>
<name>A0A4Y2WCD2_ARAVE</name>
<comment type="caution">
    <text evidence="1">The sequence shown here is derived from an EMBL/GenBank/DDBJ whole genome shotgun (WGS) entry which is preliminary data.</text>
</comment>
<dbReference type="Proteomes" id="UP000499080">
    <property type="component" value="Unassembled WGS sequence"/>
</dbReference>
<proteinExistence type="predicted"/>
<organism evidence="1 2">
    <name type="scientific">Araneus ventricosus</name>
    <name type="common">Orbweaver spider</name>
    <name type="synonym">Epeira ventricosa</name>
    <dbReference type="NCBI Taxonomy" id="182803"/>
    <lineage>
        <taxon>Eukaryota</taxon>
        <taxon>Metazoa</taxon>
        <taxon>Ecdysozoa</taxon>
        <taxon>Arthropoda</taxon>
        <taxon>Chelicerata</taxon>
        <taxon>Arachnida</taxon>
        <taxon>Araneae</taxon>
        <taxon>Araneomorphae</taxon>
        <taxon>Entelegynae</taxon>
        <taxon>Araneoidea</taxon>
        <taxon>Araneidae</taxon>
        <taxon>Araneus</taxon>
    </lineage>
</organism>
<evidence type="ECO:0000313" key="1">
    <source>
        <dbReference type="EMBL" id="GBO34591.1"/>
    </source>
</evidence>